<keyword evidence="4" id="KW-0238">DNA-binding</keyword>
<dbReference type="EMBL" id="CAIIXF020000009">
    <property type="protein sequence ID" value="CAH1793626.1"/>
    <property type="molecule type" value="Genomic_DNA"/>
</dbReference>
<protein>
    <recommendedName>
        <fullName evidence="8">Hairy and enhancer of split-related protein HELT</fullName>
    </recommendedName>
    <alternativeName>
        <fullName evidence="9">HES/HEY-like transcription factor</fullName>
    </alternativeName>
</protein>
<dbReference type="GO" id="GO:0003677">
    <property type="term" value="F:DNA binding"/>
    <property type="evidence" value="ECO:0007669"/>
    <property type="project" value="UniProtKB-KW"/>
</dbReference>
<keyword evidence="3" id="KW-0805">Transcription regulation</keyword>
<dbReference type="Pfam" id="PF00010">
    <property type="entry name" value="HLH"/>
    <property type="match status" value="1"/>
</dbReference>
<feature type="compositionally biased region" description="Polar residues" evidence="10">
    <location>
        <begin position="154"/>
        <end position="172"/>
    </location>
</feature>
<dbReference type="SUPFAM" id="SSF47459">
    <property type="entry name" value="HLH, helix-loop-helix DNA-binding domain"/>
    <property type="match status" value="1"/>
</dbReference>
<evidence type="ECO:0000256" key="1">
    <source>
        <dbReference type="ARBA" id="ARBA00004123"/>
    </source>
</evidence>
<accession>A0A8J1UNV3</accession>
<dbReference type="OrthoDB" id="6371181at2759"/>
<evidence type="ECO:0000256" key="7">
    <source>
        <dbReference type="ARBA" id="ARBA00038262"/>
    </source>
</evidence>
<dbReference type="CDD" id="cd11408">
    <property type="entry name" value="bHLH-O_HELT"/>
    <property type="match status" value="1"/>
</dbReference>
<comment type="caution">
    <text evidence="11">The sequence shown here is derived from an EMBL/GenBank/DDBJ whole genome shotgun (WGS) entry which is preliminary data.</text>
</comment>
<comment type="similarity">
    <text evidence="7">Belongs to the HEY family.</text>
</comment>
<dbReference type="PROSITE" id="PS51054">
    <property type="entry name" value="ORANGE"/>
    <property type="match status" value="1"/>
</dbReference>
<dbReference type="FunFam" id="4.10.280.10:FF:000054">
    <property type="entry name" value="hairy and enhancer of split-related protein HELT"/>
    <property type="match status" value="1"/>
</dbReference>
<evidence type="ECO:0000256" key="3">
    <source>
        <dbReference type="ARBA" id="ARBA00023015"/>
    </source>
</evidence>
<dbReference type="GO" id="GO:0046983">
    <property type="term" value="F:protein dimerization activity"/>
    <property type="evidence" value="ECO:0007669"/>
    <property type="project" value="InterPro"/>
</dbReference>
<evidence type="ECO:0000313" key="11">
    <source>
        <dbReference type="EMBL" id="CAH1793626.1"/>
    </source>
</evidence>
<keyword evidence="2" id="KW-0678">Repressor</keyword>
<feature type="compositionally biased region" description="Basic and acidic residues" evidence="10">
    <location>
        <begin position="1"/>
        <end position="21"/>
    </location>
</feature>
<dbReference type="PANTHER" id="PTHR10985">
    <property type="entry name" value="BASIC HELIX-LOOP-HELIX TRANSCRIPTION FACTOR, HES-RELATED"/>
    <property type="match status" value="1"/>
</dbReference>
<keyword evidence="12" id="KW-1185">Reference proteome</keyword>
<keyword evidence="5" id="KW-0804">Transcription</keyword>
<dbReference type="GO" id="GO:0006355">
    <property type="term" value="P:regulation of DNA-templated transcription"/>
    <property type="evidence" value="ECO:0007669"/>
    <property type="project" value="InterPro"/>
</dbReference>
<evidence type="ECO:0000256" key="6">
    <source>
        <dbReference type="ARBA" id="ARBA00023242"/>
    </source>
</evidence>
<evidence type="ECO:0000256" key="9">
    <source>
        <dbReference type="ARBA" id="ARBA00078769"/>
    </source>
</evidence>
<dbReference type="InterPro" id="IPR003650">
    <property type="entry name" value="Orange_dom"/>
</dbReference>
<reference evidence="11" key="1">
    <citation type="submission" date="2022-03" db="EMBL/GenBank/DDBJ databases">
        <authorList>
            <person name="Martin C."/>
        </authorList>
    </citation>
    <scope>NUCLEOTIDE SEQUENCE</scope>
</reference>
<evidence type="ECO:0000256" key="5">
    <source>
        <dbReference type="ARBA" id="ARBA00023163"/>
    </source>
</evidence>
<feature type="region of interest" description="Disordered" evidence="10">
    <location>
        <begin position="1"/>
        <end position="22"/>
    </location>
</feature>
<dbReference type="PROSITE" id="PS50888">
    <property type="entry name" value="BHLH"/>
    <property type="match status" value="1"/>
</dbReference>
<dbReference type="InterPro" id="IPR050370">
    <property type="entry name" value="HES_HEY"/>
</dbReference>
<evidence type="ECO:0000256" key="8">
    <source>
        <dbReference type="ARBA" id="ARBA00073323"/>
    </source>
</evidence>
<dbReference type="Proteomes" id="UP000749559">
    <property type="component" value="Unassembled WGS sequence"/>
</dbReference>
<proteinExistence type="inferred from homology"/>
<dbReference type="Gene3D" id="6.10.250.980">
    <property type="match status" value="1"/>
</dbReference>
<feature type="region of interest" description="Disordered" evidence="10">
    <location>
        <begin position="142"/>
        <end position="172"/>
    </location>
</feature>
<dbReference type="Gene3D" id="4.10.280.10">
    <property type="entry name" value="Helix-loop-helix DNA-binding domain"/>
    <property type="match status" value="1"/>
</dbReference>
<evidence type="ECO:0000256" key="2">
    <source>
        <dbReference type="ARBA" id="ARBA00022491"/>
    </source>
</evidence>
<dbReference type="InterPro" id="IPR011598">
    <property type="entry name" value="bHLH_dom"/>
</dbReference>
<evidence type="ECO:0000313" key="12">
    <source>
        <dbReference type="Proteomes" id="UP000749559"/>
    </source>
</evidence>
<evidence type="ECO:0000256" key="4">
    <source>
        <dbReference type="ARBA" id="ARBA00023125"/>
    </source>
</evidence>
<dbReference type="AlphaFoldDB" id="A0A8J1UNV3"/>
<evidence type="ECO:0000256" key="10">
    <source>
        <dbReference type="SAM" id="MobiDB-lite"/>
    </source>
</evidence>
<organism evidence="11 12">
    <name type="scientific">Owenia fusiformis</name>
    <name type="common">Polychaete worm</name>
    <dbReference type="NCBI Taxonomy" id="6347"/>
    <lineage>
        <taxon>Eukaryota</taxon>
        <taxon>Metazoa</taxon>
        <taxon>Spiralia</taxon>
        <taxon>Lophotrochozoa</taxon>
        <taxon>Annelida</taxon>
        <taxon>Polychaeta</taxon>
        <taxon>Sedentaria</taxon>
        <taxon>Canalipalpata</taxon>
        <taxon>Sabellida</taxon>
        <taxon>Oweniida</taxon>
        <taxon>Oweniidae</taxon>
        <taxon>Owenia</taxon>
    </lineage>
</organism>
<dbReference type="InterPro" id="IPR036638">
    <property type="entry name" value="HLH_DNA-bd_sf"/>
</dbReference>
<dbReference type="SMART" id="SM00353">
    <property type="entry name" value="HLH"/>
    <property type="match status" value="1"/>
</dbReference>
<gene>
    <name evidence="11" type="ORF">OFUS_LOCUS18452</name>
</gene>
<comment type="subcellular location">
    <subcellularLocation>
        <location evidence="1">Nucleus</location>
    </subcellularLocation>
</comment>
<dbReference type="Pfam" id="PF07527">
    <property type="entry name" value="Hairy_orange"/>
    <property type="match status" value="1"/>
</dbReference>
<sequence length="309" mass="34385">MVTREMSEEMPEKQEQTSHKVIEKRRRDRINNCLAELSQTVPAAFAKQSSGKLEKAEILEMTVEYLRAIQSTEIGTRFENGDWYSSDVWTDFMHHYQTGYSDCMRQIINYMSDVEGIDVNNTRCVRIVSYLRTRFRPDASVSGGNMYRNKKGSPVTSTPALSTTQTVTDHPSSVTSTVSLLHNESHVPPPTGRLPYAGTTVATSRQPIRFSPYSVSRAQSQTVAPHIVVPRMSQPHTKLPQLLPEIVSPITPGGYGLGTTPLGGPHPLMKPGLFPDSLSNYEHGSSRLPSGNTKEMHISAFSRPLGMHR</sequence>
<dbReference type="GO" id="GO:0005634">
    <property type="term" value="C:nucleus"/>
    <property type="evidence" value="ECO:0007669"/>
    <property type="project" value="UniProtKB-SubCell"/>
</dbReference>
<keyword evidence="6" id="KW-0539">Nucleus</keyword>
<dbReference type="SUPFAM" id="SSF158457">
    <property type="entry name" value="Orange domain-like"/>
    <property type="match status" value="1"/>
</dbReference>
<name>A0A8J1UNV3_OWEFU</name>